<keyword evidence="3" id="KW-1185">Reference proteome</keyword>
<dbReference type="STRING" id="947013.SAMN04488109_2021"/>
<dbReference type="EMBL" id="FQWQ01000001">
    <property type="protein sequence ID" value="SHG82607.1"/>
    <property type="molecule type" value="Genomic_DNA"/>
</dbReference>
<evidence type="ECO:0000313" key="3">
    <source>
        <dbReference type="Proteomes" id="UP000184212"/>
    </source>
</evidence>
<keyword evidence="1" id="KW-0472">Membrane</keyword>
<evidence type="ECO:0000256" key="1">
    <source>
        <dbReference type="SAM" id="Phobius"/>
    </source>
</evidence>
<feature type="transmembrane region" description="Helical" evidence="1">
    <location>
        <begin position="224"/>
        <end position="244"/>
    </location>
</feature>
<keyword evidence="1" id="KW-0812">Transmembrane</keyword>
<keyword evidence="1" id="KW-1133">Transmembrane helix</keyword>
<accession>A0A1M5MZF1</accession>
<evidence type="ECO:0008006" key="4">
    <source>
        <dbReference type="Google" id="ProtNLM"/>
    </source>
</evidence>
<feature type="transmembrane region" description="Helical" evidence="1">
    <location>
        <begin position="24"/>
        <end position="42"/>
    </location>
</feature>
<reference evidence="2 3" key="1">
    <citation type="submission" date="2016-11" db="EMBL/GenBank/DDBJ databases">
        <authorList>
            <person name="Jaros S."/>
            <person name="Januszkiewicz K."/>
            <person name="Wedrychowicz H."/>
        </authorList>
    </citation>
    <scope>NUCLEOTIDE SEQUENCE [LARGE SCALE GENOMIC DNA]</scope>
    <source>
        <strain evidence="2 3">DSM 24574</strain>
    </source>
</reference>
<feature type="transmembrane region" description="Helical" evidence="1">
    <location>
        <begin position="196"/>
        <end position="218"/>
    </location>
</feature>
<dbReference type="AlphaFoldDB" id="A0A1M5MZF1"/>
<dbReference type="Proteomes" id="UP000184212">
    <property type="component" value="Unassembled WGS sequence"/>
</dbReference>
<sequence>MITKIVPDRNNCHRFFWISGPPQVGQILLFIYGLGWLLYAVIRVFHRSNFLPFLRINLDRNLINYPIINTPIVVQHQFGIMNNTMRVYHRYLGFFLSGIMAMYALSGIVLIFRDTDFLKRETEVERQLPANLPGEEIGRSLRLKEFKIEKTEGDLVYFREGTYNQSTGQAKFKAKQLPYVLDKMTKLHKANTNQPLFFLNIFFGAGLLFFVLSAFWMFLPNTDIFRKGVFFAVGGLVLTLILILL</sequence>
<organism evidence="2 3">
    <name type="scientific">Chryseolinea serpens</name>
    <dbReference type="NCBI Taxonomy" id="947013"/>
    <lineage>
        <taxon>Bacteria</taxon>
        <taxon>Pseudomonadati</taxon>
        <taxon>Bacteroidota</taxon>
        <taxon>Cytophagia</taxon>
        <taxon>Cytophagales</taxon>
        <taxon>Fulvivirgaceae</taxon>
        <taxon>Chryseolinea</taxon>
    </lineage>
</organism>
<name>A0A1M5MZF1_9BACT</name>
<protein>
    <recommendedName>
        <fullName evidence="4">PepSY-associated TM region</fullName>
    </recommendedName>
</protein>
<feature type="transmembrane region" description="Helical" evidence="1">
    <location>
        <begin position="91"/>
        <end position="112"/>
    </location>
</feature>
<proteinExistence type="predicted"/>
<gene>
    <name evidence="2" type="ORF">SAMN04488109_2021</name>
</gene>
<evidence type="ECO:0000313" key="2">
    <source>
        <dbReference type="EMBL" id="SHG82607.1"/>
    </source>
</evidence>